<sequence>MKLLLNDKVTTYLKISMLFISILNWEYLKGENTSVVQVVPVSPTAASLGQFGYIPVGHYTGTADISVPLYEIALDGKKFPINIAYHASGIKVAQESGCIGLGWALQGYGAITKQVRGFDDFESSPKGYYWNTNLPIPTEDNGYDYQNGSVSECKDYSIYSQRDGEPDLFHFNFGNYSGTMFFQCNGVGNNLANRAYPLLTKVKDNLKVEYNIESKSWEIVDGDGYIYYFNTYEMTESYQFSTTSNSKLSNTTRGWIMHDSRGIQPDVITTWYLDSIVSPQKNKITFEYGEDYIYTQKQRQETIYHLVDAVPARFASGMIHDLENYVYSFSKINQKVLKKIVTDLLTIEIITDNRLDIESVQTTKLPQKVSEIKIKDNSGLVVKNIIFDYEYVGLVSNYCSCRLFLKRVTDKAGEERHVYEFTYDRASKLPNKDSNAIDDWGYYNGKTISDRRWGTEQQQGGESNITYVPAYRLKTMSPLSGYTYDLSYLGRSREVVNEYVTCGMLSSMKYPTGLITNFEYEPHAVQNGSNSTLQKEQVVLGVAYYQNFLWDEDEDENMYENSKMAAFTLTKETEITLQWRVLTYDEEPKKDEDGEVSFYRCAFLKNESGKILKEISVVEREMGRFILQKLVLPAGKYTVNVATQNIITPGNYGMSLSVSMEVVKNIDTNVVSKGGGVRVKRIYSTFEGKIISDLKYGYMKKGKSTGLLMNSPVFTYPFTTRNLTLRGVYDIGGVRVDVIDVTGFYVCGMSYPYTPFSFSAMGASVGYSTVTVRENFCTGYEEYSYYNVPDRALSSDESYIPGFPTTGSLRNGQLLSKILYDDDGGKVEETNYIYTVDRQETVKGFKAYIPLIFSTFSTSEFDYIYARFYDTVSERWNLTREITTTYDPNNYGSNYGTPSVQFYKDYKYLSSNDLPSMVSYGNSDKSIRQIQYKYSTDYADQMSQKMKNRNLVNKPLETIYMCDGSVTKAEKTSYIDTLGLILPKIVYALKASSPLSLSMYSSFYRKKYSIDLYNKHGKIVQMSEKDNIPVTYLWGYKSIYPIAEIRNATYNEVAMHLRNIDSFENSLSPIMTSIENLRSLLKKSLITTYTYKVPWGIQKTVSPTGMNATYNYDLFGRLQTILDHNGKVVKRLKYNYKQ</sequence>
<accession>A0A7J4XMT7</accession>
<dbReference type="EMBL" id="VWMK01000003">
    <property type="protein sequence ID" value="KAA3768641.1"/>
    <property type="molecule type" value="Genomic_DNA"/>
</dbReference>
<protein>
    <recommendedName>
        <fullName evidence="3">RHS repeat protein</fullName>
    </recommendedName>
</protein>
<evidence type="ECO:0008006" key="3">
    <source>
        <dbReference type="Google" id="ProtNLM"/>
    </source>
</evidence>
<comment type="caution">
    <text evidence="1">The sequence shown here is derived from an EMBL/GenBank/DDBJ whole genome shotgun (WGS) entry which is preliminary data.</text>
</comment>
<evidence type="ECO:0000313" key="1">
    <source>
        <dbReference type="EMBL" id="KAA3768641.1"/>
    </source>
</evidence>
<dbReference type="RefSeq" id="WP_130058140.1">
    <property type="nucleotide sequence ID" value="NZ_JADNPJ010000025.1"/>
</dbReference>
<organism evidence="1 2">
    <name type="scientific">Bacteroides salyersiae</name>
    <dbReference type="NCBI Taxonomy" id="291644"/>
    <lineage>
        <taxon>Bacteria</taxon>
        <taxon>Pseudomonadati</taxon>
        <taxon>Bacteroidota</taxon>
        <taxon>Bacteroidia</taxon>
        <taxon>Bacteroidales</taxon>
        <taxon>Bacteroidaceae</taxon>
        <taxon>Bacteroides</taxon>
    </lineage>
</organism>
<reference evidence="1 2" key="1">
    <citation type="journal article" date="2019" name="Nat. Med.">
        <title>A library of human gut bacterial isolates paired with longitudinal multiomics data enables mechanistic microbiome research.</title>
        <authorList>
            <person name="Poyet M."/>
            <person name="Groussin M."/>
            <person name="Gibbons S.M."/>
            <person name="Avila-Pacheco J."/>
            <person name="Jiang X."/>
            <person name="Kearney S.M."/>
            <person name="Perrotta A.R."/>
            <person name="Berdy B."/>
            <person name="Zhao S."/>
            <person name="Lieberman T.D."/>
            <person name="Swanson P.K."/>
            <person name="Smith M."/>
            <person name="Roesemann S."/>
            <person name="Alexander J.E."/>
            <person name="Rich S.A."/>
            <person name="Livny J."/>
            <person name="Vlamakis H."/>
            <person name="Clish C."/>
            <person name="Bullock K."/>
            <person name="Deik A."/>
            <person name="Scott J."/>
            <person name="Pierce K.A."/>
            <person name="Xavier R.J."/>
            <person name="Alm E.J."/>
        </authorList>
    </citation>
    <scope>NUCLEOTIDE SEQUENCE [LARGE SCALE GENOMIC DNA]</scope>
    <source>
        <strain evidence="1 2">BIOML-A10</strain>
    </source>
</reference>
<gene>
    <name evidence="1" type="ORF">F3F73_04890</name>
</gene>
<name>A0A7J4XMT7_9BACE</name>
<evidence type="ECO:0000313" key="2">
    <source>
        <dbReference type="Proteomes" id="UP000422221"/>
    </source>
</evidence>
<dbReference type="Proteomes" id="UP000422221">
    <property type="component" value="Unassembled WGS sequence"/>
</dbReference>
<proteinExistence type="predicted"/>
<dbReference type="AlphaFoldDB" id="A0A7J4XMT7"/>